<evidence type="ECO:0000259" key="1">
    <source>
        <dbReference type="Pfam" id="PF01494"/>
    </source>
</evidence>
<dbReference type="EMBL" id="BOOU01000079">
    <property type="protein sequence ID" value="GII80739.1"/>
    <property type="molecule type" value="Genomic_DNA"/>
</dbReference>
<dbReference type="Gene3D" id="3.30.9.10">
    <property type="entry name" value="D-Amino Acid Oxidase, subunit A, domain 2"/>
    <property type="match status" value="1"/>
</dbReference>
<dbReference type="AlphaFoldDB" id="A0A919R6X2"/>
<gene>
    <name evidence="2" type="ORF">Sru01_57210</name>
</gene>
<dbReference type="Proteomes" id="UP000655287">
    <property type="component" value="Unassembled WGS sequence"/>
</dbReference>
<dbReference type="GO" id="GO:0071949">
    <property type="term" value="F:FAD binding"/>
    <property type="evidence" value="ECO:0007669"/>
    <property type="project" value="InterPro"/>
</dbReference>
<dbReference type="InterPro" id="IPR002938">
    <property type="entry name" value="FAD-bd"/>
</dbReference>
<evidence type="ECO:0000313" key="2">
    <source>
        <dbReference type="EMBL" id="GII80739.1"/>
    </source>
</evidence>
<comment type="caution">
    <text evidence="2">The sequence shown here is derived from an EMBL/GenBank/DDBJ whole genome shotgun (WGS) entry which is preliminary data.</text>
</comment>
<protein>
    <submittedName>
        <fullName evidence="2">FAD-dependent oxidoreductase</fullName>
    </submittedName>
</protein>
<proteinExistence type="predicted"/>
<dbReference type="PRINTS" id="PR00420">
    <property type="entry name" value="RNGMNOXGNASE"/>
</dbReference>
<dbReference type="PANTHER" id="PTHR46865:SF2">
    <property type="entry name" value="MONOOXYGENASE"/>
    <property type="match status" value="1"/>
</dbReference>
<sequence length="402" mass="42432">MKNQRILISGAGIAGLTLAHWLRRHGFTPTVVEHAPAPRAGGYKIDIRGAAVEVARRTGILPEVRRARTDVREAAVVDARGRRVAAMTGDTFGGRSGEDAEILRGDLLRLVHDAVPGEVEVVFGERVTGLDDTGQEVTVTFASGATRAFDLVIGADGLHSGTRALAFGPEEHHVHDLGYRVAAGSVPNHLGLDRCELTYVAPGRTALTYSTAGAAGATAMFLFANDSGGPATAAAGDRDRRHAALAAAYAGEGWEVPRLVEGVRDAPDFYLDSLSQVRMDRWSSGRVALVGDAAYCASAASGQGTSLALVGAYVLAGELAAAGGDHVAGFAGYERRMRPFAEINQRLGPANIRRMVLRTPAQVWVTMKALSIVRRLPGADRMMAKAMAPLHRAANAIDLPAY</sequence>
<dbReference type="InterPro" id="IPR036188">
    <property type="entry name" value="FAD/NAD-bd_sf"/>
</dbReference>
<dbReference type="PANTHER" id="PTHR46865">
    <property type="entry name" value="OXIDOREDUCTASE-RELATED"/>
    <property type="match status" value="1"/>
</dbReference>
<evidence type="ECO:0000313" key="3">
    <source>
        <dbReference type="Proteomes" id="UP000655287"/>
    </source>
</evidence>
<dbReference type="RefSeq" id="WP_203991929.1">
    <property type="nucleotide sequence ID" value="NZ_BOOU01000079.1"/>
</dbReference>
<name>A0A919R6X2_9ACTN</name>
<dbReference type="Pfam" id="PF01494">
    <property type="entry name" value="FAD_binding_3"/>
    <property type="match status" value="2"/>
</dbReference>
<dbReference type="InterPro" id="IPR051704">
    <property type="entry name" value="FAD_aromatic-hydroxylase"/>
</dbReference>
<dbReference type="Gene3D" id="3.50.50.60">
    <property type="entry name" value="FAD/NAD(P)-binding domain"/>
    <property type="match status" value="1"/>
</dbReference>
<dbReference type="SUPFAM" id="SSF51905">
    <property type="entry name" value="FAD/NAD(P)-binding domain"/>
    <property type="match status" value="1"/>
</dbReference>
<feature type="domain" description="FAD-binding" evidence="1">
    <location>
        <begin position="276"/>
        <end position="341"/>
    </location>
</feature>
<organism evidence="2 3">
    <name type="scientific">Sphaerisporangium rufum</name>
    <dbReference type="NCBI Taxonomy" id="1381558"/>
    <lineage>
        <taxon>Bacteria</taxon>
        <taxon>Bacillati</taxon>
        <taxon>Actinomycetota</taxon>
        <taxon>Actinomycetes</taxon>
        <taxon>Streptosporangiales</taxon>
        <taxon>Streptosporangiaceae</taxon>
        <taxon>Sphaerisporangium</taxon>
    </lineage>
</organism>
<reference evidence="2" key="1">
    <citation type="submission" date="2021-01" db="EMBL/GenBank/DDBJ databases">
        <title>Whole genome shotgun sequence of Sphaerisporangium rufum NBRC 109079.</title>
        <authorList>
            <person name="Komaki H."/>
            <person name="Tamura T."/>
        </authorList>
    </citation>
    <scope>NUCLEOTIDE SEQUENCE</scope>
    <source>
        <strain evidence="2">NBRC 109079</strain>
    </source>
</reference>
<keyword evidence="3" id="KW-1185">Reference proteome</keyword>
<accession>A0A919R6X2</accession>
<feature type="domain" description="FAD-binding" evidence="1">
    <location>
        <begin position="6"/>
        <end position="164"/>
    </location>
</feature>